<proteinExistence type="inferred from homology"/>
<dbReference type="Gene3D" id="3.40.50.12780">
    <property type="entry name" value="N-terminal domain of ligase-like"/>
    <property type="match status" value="1"/>
</dbReference>
<dbReference type="InterPro" id="IPR000873">
    <property type="entry name" value="AMP-dep_synth/lig_dom"/>
</dbReference>
<dbReference type="InterPro" id="IPR006162">
    <property type="entry name" value="Ppantetheine_attach_site"/>
</dbReference>
<feature type="compositionally biased region" description="Acidic residues" evidence="7">
    <location>
        <begin position="676"/>
        <end position="689"/>
    </location>
</feature>
<dbReference type="PROSITE" id="PS00012">
    <property type="entry name" value="PHOSPHOPANTETHEINE"/>
    <property type="match status" value="5"/>
</dbReference>
<dbReference type="InterPro" id="IPR042099">
    <property type="entry name" value="ANL_N_sf"/>
</dbReference>
<dbReference type="FunFam" id="3.30.300.30:FF:000015">
    <property type="entry name" value="Nonribosomal peptide synthase SidD"/>
    <property type="match status" value="1"/>
</dbReference>
<dbReference type="FunFam" id="3.40.50.12780:FF:000014">
    <property type="entry name" value="Nonribosomal peptide synthetase 1"/>
    <property type="match status" value="2"/>
</dbReference>
<dbReference type="PANTHER" id="PTHR45527:SF1">
    <property type="entry name" value="FATTY ACID SYNTHASE"/>
    <property type="match status" value="1"/>
</dbReference>
<dbReference type="GO" id="GO:0016853">
    <property type="term" value="F:isomerase activity"/>
    <property type="evidence" value="ECO:0007669"/>
    <property type="project" value="UniProtKB-KW"/>
</dbReference>
<accession>A0A8H4LLK7</accession>
<dbReference type="GO" id="GO:0044550">
    <property type="term" value="P:secondary metabolite biosynthetic process"/>
    <property type="evidence" value="ECO:0007669"/>
    <property type="project" value="TreeGrafter"/>
</dbReference>
<keyword evidence="2" id="KW-0596">Phosphopantetheine</keyword>
<dbReference type="InterPro" id="IPR009081">
    <property type="entry name" value="PP-bd_ACP"/>
</dbReference>
<dbReference type="FunFam" id="3.30.559.30:FF:000003">
    <property type="entry name" value="Nonribosomal peptide synthase SidD"/>
    <property type="match status" value="1"/>
</dbReference>
<dbReference type="Gene3D" id="3.30.559.30">
    <property type="entry name" value="Nonribosomal peptide synthetase, condensation domain"/>
    <property type="match status" value="6"/>
</dbReference>
<sequence>MDTLPAAGGVGQSAPVMLHLFADHVRRRPDAEAVCSSNGASLSYRDLDDFSWSLAARLVKLGVGSEVIVPVCFEKSTWTAVAMLAVLKAGGAFVLLDPSHPTERLQKIIDKCSAKLAVTSRKHHERVSRLVSQALCLDESTLAEIGSLEQDLAVEVHPDQAAYVVFTSGSTGEPKGAVIEHRSFCLGALGHAKAMHMDATSRVAQFASYSFDASITEILTTLTVGGTVCVILDEERLDVTAFTSALQTLRVSFALLTASFINVLQIDELPGMKTLVQGGEELTQALLERWADRITLINAYGQVEAAVVTSCSEPLSRNSKGKNIGKAIAGRCWVVNPDNADELTPQGEAGELLVEGPHVGRGYLGEPGLTEKAFIGRPAWHKRMFAAEKDTGSYRFYRTGDLVVQEEDGALTFHGRKDNQVKRNGQRIEIGEIEHQLKRAMTKPWDIVVELVKKQNDGGVLSILVGFVALGRDWSDNLATSQARLDEEMSTVKKQAGTVLPQYMMPSFFMAIQSVPIAISGKVDHRGLQALGIDRMSLNVPKPNDTNGHSKLNGTNGANGTRYPNGTNITHANGVNGTKTNGVKGANGASNRDPISLEAKLRKVWATVLNIDEQLIERTKAFQSLGGDSISAMQVVSQAARSGLQLTVQQVLGDKTIEKIVAGLKDDQIHAASSQEPDDQEEDDEDEEPFGLSPIQRLFFQLAPDGHNQDNISFLLGLNERISGPVLDAAIDAVVSHHPMLRARFFSVRTGKWFQYISKSSRESYRLTEHTIHDLASDLMPIVRKSQRGLDIQSGPLMRAELLHRGQDQYLFICAHHLVTDFVSWRVILEQIQDHLRSGQAPSLRSLSFKKWCQEQDRHTPRLRNQEPFFVTPDHAFWGMEMQPNVYGDSITEVHLCDRDISSAVFDLGQTGSQKAEVVDILLSAAVFAFRQTFPERGLPAFTSEGHGRQPYWDESIDLSSTVGWFTTLLPMLFDEQNCSTLKAVLQQAKDLRSRSSDKGVARFASSFYQEQQSIVGQGRSPMEVTFNYAGFYQQLERPGSLFSQSSEYTLMNLDGFGESLTRFGLVEILVNVEDGRIKFSFTLNSRMKHQGRIRTWMKNCEAALEDIVSELAPTHQDFPLLQISSASIAHMMESTLPGLGVKVDDVEDIYPCSPMQNGMLLSQATNRGCYISQLHLELSSTNMTMDISRLVNAWQSVVDRHAALRTVFVECDEGDSAFNQVVLCHSKIRATQVDGSLDDHDVPVWAPNEPQHHLFFASGPSHIMLRLDINHAMVDGYSTTVLMSDLQQEYDDPRSLSCRSRPLYRDYIEQLTAVSGNASVDYWKDHLTGISPCHLPSWGDAGANSLEFTQVPLMDTPQVLNFCRTKAITVSDLFKAAWAVVLRCYTGSDRPVFGYLTSTRQAQHDETVGVMTNIQPCVVQLPATVTIEQVLDQVQNDGIEQMMHSEVSLSEVTHVAGIADGSGRGLFNTAVTVQKKPLSFKKKGTVIRVTREIDPTEFAAALLVNMTEDSIEVIIEHWSSSLSTAQAQNISATLSTVVNSMVRSPHSTVENLDVVSDKDLKSMIAWNAKLENITAPRKCIHDCIEKVRREHPGRPAIHSWDGHVTYEELGDLSDRLAGHLHTLGVGPEQIIPVCMEKSLWPIIAMLSILKAGGAFVPFDPAAPAERLTKLKRNCASSFVLASPSTASRLDSSLQKIIVTREFVSGLPLTKIESGVTPDNLAYVLFTSGSTGEPKGILMQHSQYLASSDNYSPWLDLGEKSRVLQFSAYTFDASMFEIWSTLTMGGCVCQISDEQRMNVIEKAINNLGADTIFMTPTVLSLFKPADVPNVHTVIVGGEVIPQSIFRTWAPSVRLVEAYGPSETAVYATLQIETSPDWDPQGIGRSFCCQPWVVDVTSTQLVPIGAVGELWLEGPSLARGYLNSEAQTRKAFVTRPSFSKLGEMRRFYRTGDMARLNVDGSLYLMGRRDDQVKIRGQRLELREVEHQASLLLDHGTSVAAQAVDSKLILLVESRDKTRETVDAIISRLKVEFPKRLPRLMIPSTIVPFMGSFPRMSSGKLDRKRLRAQTADLGRQATANGHVSPSPETPREQKLRRVISNLFNLALSRIHMSDNFHSLGGDSLLAMKLSTRVREEHFTMSAATILRHPNLSDMAKQMMPMGIGTAKSQKTTPFTLVEGPVAAIQKEAAGNLGLQSESEIEDIYPVTPLQEAFVITATQNKQAYDAHHIVKLGASSEVDVDRFRAAWQTCVKQVPILRTRIFQTTKTKKPQILQVVLKESQTTWEQGDDLEAYLQRTRGEPTILGSRVAIIQDRASDTTYFVWIANHTLYDGVALDTLLRRVHSIYANGPELPQTPPFRAYVEYLRSVQASRATKDFWRSYLAGTKVPSFPSVQPGKTVVDESLEIHVCIVKPDHSATTLATALQSAWAIVLDRWSGNTKDVVFGCIMSGRSAPLAGADEMLGPLITAVPIRVSLNHGERVGDLLSRMQEETAKMIPHETLGLQNIRTLSPDAARAVSFKTLLAVQPPSDNDAPWEVSSHALDLGSSYQQPLNIVCSPLGDGVVKISATYASSSLSRDQVEKLLHQFASLTQSLVQDEGSSIIDNLDLNGTRAMLVNPDGFLNGEETKPEEEGQAVLRSLWAECLGIGTADQIASDADFLSLGGDSISAMQLSGIARRSGYILQVPDILQNTRMSDMAFVMEPITNPVETPEVLPFSLLPNNVPVSKYLQNAAKEVGAQAQDLEDIYPCTSLQESLMTLSHTHTGAYIARLVVDLDLEDIDRFKAAWENAVATFPILRTRIIHLGADGMFQAVLKPQSPSFEWPARCDLDDYLARDRLSPMKFGTTLNRAAIVTSGKGLKFVWTAHHAVYDGTTVALLSEAISSIYAGKSLSKPVPFGRFVKYEKSLDSENSDAFWREALAKTKHVPFPLPLTLDYVPHLDSVVVYDLSLGESSATEGITAATMIQVAWAYVLSKYSGSSTVVLGIGESGRLAPVPGIDSVLGPVAITVPMRVDFDDTQDILSTARQVQDTRQQSILHYHRGLQNIRRVSPDARHACEFQSLLNIIPQQQTADSGLPFNLSRGRIPDGDAADFHIYPLVVDCELSGDTARLSAAHDTKMIESKQMYWMLQQLEHVLKQMSEAATRPMLVRQLELLTRDDKNRIRDWGARASTQTSVGNSPAWIVDIRDSNQLVPVGVVGELVAGKSIKTATSTGRLARYRSNGTLETVGSKADMIQVDGRHFLARDVEKVIGKALGGLQVSVQSAKIHDASEVLKATVALGANYLDEQTAQKHLDTLVLKATDKMARALPMFMLPRSWVAVRHLEERTAKAPTTNGVSTPQRRQDAECEHEELERQLLLVWSRVFPNEDASASSNFFHMGGDSIDAMMLVSEARREGIVFSVNDVLENPTVPALAQRATRQVASPEGISQTKSGLAACSAVVVEEVASICHVDKEQIEDIYPCAPLQEGLMFLSNMEEGAYIAEYVVRVPDLQRIESAWEELVNTTPTLRTRIVPADISGCVQAVMKEGPPIQYGDSLDEFLASARKLTMSFGQPLAHAGIVTEGGTHRFVLFLHHAIFDGWSWNLMLDRLGQLYHGNNVPAATPYRGFIDYIFNDLDLEACNDFWRNHLEGAGCTSFPPSSNADAPNTDAHETRRISFQPRRTSQHTVSSMVQTAWALLLAHYTDSRDVVVGVTLSGRGAPVDGVQDMIGPTFTTIPMRFRLDSIKKASQLLDMAQHANNSPMQHYGLQRIRQVSASAQAACSFNSLLVVQPANDSISDNFFLAQNQSNLLSNYTDYGIVLNFQLLPGGGADASCIYDSKAFSQQRATRLLDQLDHILQQLSRNPGINVRDIEYSRVQHWTAQTPKVNGYVNGHVNVNGTITPPEDFTPVGDGPKTVMEAMLGRLVSEMLGVHASKVFGQISLPELGVDSLGAMRLASKANQAGYALAVSDIMRRPHLADLATACKPLEGFVNGAATYNKKPSATVTDHAFRSFLEDSYSIDPQEIEDTEKATFVQAAMARASVSPQQGAINHVWLDFDIPIDVERLRQAVSTVVDHHGILRTAFVPYKADIWQVVFRRHEFDWEEYHTNGRTLEDATKAIISVDTLRQEEYGRHGLRLHLVHNRPGDGAAHRLILRLPHTLYDGISLPIILDNLRLAYEGLKLPDAPTFTSHVKAWRRLQNTSGAREFWTKRLRGSVMTNIISRNGIDSLDFDGHVVQRFFLVQDSRRRHSFESTLHSAWAIVLSRMSGRIDVVFGKGIANRNMPLHSAFSVCGPTLNLVPVRVQLDNARTRHDLLSMVDHERSAASAFEHLETDQLVSSCTDWGTPRFGTLLVYNNLEAAPAMESGIAEPWGGIGCKMSGAARPWDNSDFQISVTPEPSSQSDIKEWRIDFIFSKSVISDDKVESVARMFCHTIAALERSEDAELGGLIR</sequence>
<dbReference type="Pfam" id="PF00550">
    <property type="entry name" value="PP-binding"/>
    <property type="match status" value="5"/>
</dbReference>
<feature type="domain" description="Carrier" evidence="8">
    <location>
        <begin position="592"/>
        <end position="668"/>
    </location>
</feature>
<dbReference type="PROSITE" id="PS00455">
    <property type="entry name" value="AMP_BINDING"/>
    <property type="match status" value="2"/>
</dbReference>
<feature type="region of interest" description="Disordered" evidence="7">
    <location>
        <begin position="669"/>
        <end position="689"/>
    </location>
</feature>
<gene>
    <name evidence="9" type="ORF">FALBO_2372</name>
</gene>
<reference evidence="9 10" key="1">
    <citation type="submission" date="2020-01" db="EMBL/GenBank/DDBJ databases">
        <title>Identification and distribution of gene clusters putatively required for synthesis of sphingolipid metabolism inhibitors in phylogenetically diverse species of the filamentous fungus Fusarium.</title>
        <authorList>
            <person name="Kim H.-S."/>
            <person name="Busman M."/>
            <person name="Brown D.W."/>
            <person name="Divon H."/>
            <person name="Uhlig S."/>
            <person name="Proctor R.H."/>
        </authorList>
    </citation>
    <scope>NUCLEOTIDE SEQUENCE [LARGE SCALE GENOMIC DNA]</scope>
    <source>
        <strain evidence="9 10">NRRL 20459</strain>
    </source>
</reference>
<dbReference type="GO" id="GO:0005737">
    <property type="term" value="C:cytoplasm"/>
    <property type="evidence" value="ECO:0007669"/>
    <property type="project" value="TreeGrafter"/>
</dbReference>
<dbReference type="InterPro" id="IPR020806">
    <property type="entry name" value="PKS_PP-bd"/>
</dbReference>
<dbReference type="PROSITE" id="PS50075">
    <property type="entry name" value="CARRIER"/>
    <property type="match status" value="5"/>
</dbReference>
<evidence type="ECO:0000259" key="8">
    <source>
        <dbReference type="PROSITE" id="PS50075"/>
    </source>
</evidence>
<dbReference type="FunFam" id="3.30.559.30:FF:000002">
    <property type="entry name" value="Nonribosomal peptide synthase Pes1"/>
    <property type="match status" value="1"/>
</dbReference>
<feature type="domain" description="Carrier" evidence="8">
    <location>
        <begin position="2084"/>
        <end position="2160"/>
    </location>
</feature>
<dbReference type="SUPFAM" id="SSF47336">
    <property type="entry name" value="ACP-like"/>
    <property type="match status" value="5"/>
</dbReference>
<dbReference type="CDD" id="cd05918">
    <property type="entry name" value="A_NRPS_SidN3_like"/>
    <property type="match status" value="2"/>
</dbReference>
<dbReference type="SMART" id="SM00823">
    <property type="entry name" value="PKS_PP"/>
    <property type="match status" value="5"/>
</dbReference>
<evidence type="ECO:0000256" key="6">
    <source>
        <dbReference type="ARBA" id="ARBA00029454"/>
    </source>
</evidence>
<feature type="domain" description="Carrier" evidence="8">
    <location>
        <begin position="3346"/>
        <end position="3420"/>
    </location>
</feature>
<keyword evidence="10" id="KW-1185">Reference proteome</keyword>
<dbReference type="GO" id="GO:0031177">
    <property type="term" value="F:phosphopantetheine binding"/>
    <property type="evidence" value="ECO:0007669"/>
    <property type="project" value="InterPro"/>
</dbReference>
<dbReference type="FunFam" id="3.30.559.10:FF:000016">
    <property type="entry name" value="Nonribosomal peptide synthase Pes1"/>
    <property type="match status" value="1"/>
</dbReference>
<dbReference type="InterPro" id="IPR045851">
    <property type="entry name" value="AMP-bd_C_sf"/>
</dbReference>
<evidence type="ECO:0000313" key="10">
    <source>
        <dbReference type="Proteomes" id="UP000554235"/>
    </source>
</evidence>
<dbReference type="InterPro" id="IPR010071">
    <property type="entry name" value="AA_adenyl_dom"/>
</dbReference>
<feature type="region of interest" description="Disordered" evidence="7">
    <location>
        <begin position="570"/>
        <end position="589"/>
    </location>
</feature>
<dbReference type="CDD" id="cd19542">
    <property type="entry name" value="CT_NRPS-like"/>
    <property type="match status" value="1"/>
</dbReference>
<comment type="caution">
    <text evidence="9">The sequence shown here is derived from an EMBL/GenBank/DDBJ whole genome shotgun (WGS) entry which is preliminary data.</text>
</comment>
<evidence type="ECO:0000256" key="2">
    <source>
        <dbReference type="ARBA" id="ARBA00022450"/>
    </source>
</evidence>
<dbReference type="InterPro" id="IPR036736">
    <property type="entry name" value="ACP-like_sf"/>
</dbReference>
<feature type="compositionally biased region" description="Polar residues" evidence="7">
    <location>
        <begin position="570"/>
        <end position="581"/>
    </location>
</feature>
<name>A0A8H4LLK7_9HYPO</name>
<evidence type="ECO:0000256" key="7">
    <source>
        <dbReference type="SAM" id="MobiDB-lite"/>
    </source>
</evidence>
<evidence type="ECO:0000256" key="3">
    <source>
        <dbReference type="ARBA" id="ARBA00022553"/>
    </source>
</evidence>
<dbReference type="Pfam" id="PF00668">
    <property type="entry name" value="Condensation"/>
    <property type="match status" value="6"/>
</dbReference>
<dbReference type="Gene3D" id="3.40.50.980">
    <property type="match status" value="2"/>
</dbReference>
<feature type="compositionally biased region" description="Polar residues" evidence="7">
    <location>
        <begin position="544"/>
        <end position="561"/>
    </location>
</feature>
<dbReference type="GO" id="GO:0043041">
    <property type="term" value="P:amino acid activation for nonribosomal peptide biosynthetic process"/>
    <property type="evidence" value="ECO:0007669"/>
    <property type="project" value="TreeGrafter"/>
</dbReference>
<evidence type="ECO:0000313" key="9">
    <source>
        <dbReference type="EMBL" id="KAF4470720.1"/>
    </source>
</evidence>
<dbReference type="CDD" id="cd19545">
    <property type="entry name" value="FUM14_C_NRPS-like"/>
    <property type="match status" value="3"/>
</dbReference>
<dbReference type="Proteomes" id="UP000554235">
    <property type="component" value="Unassembled WGS sequence"/>
</dbReference>
<dbReference type="Pfam" id="PF00501">
    <property type="entry name" value="AMP-binding"/>
    <property type="match status" value="2"/>
</dbReference>
<evidence type="ECO:0000256" key="1">
    <source>
        <dbReference type="ARBA" id="ARBA00005179"/>
    </source>
</evidence>
<comment type="pathway">
    <text evidence="1">Secondary metabolite biosynthesis.</text>
</comment>
<dbReference type="SUPFAM" id="SSF52777">
    <property type="entry name" value="CoA-dependent acyltransferases"/>
    <property type="match status" value="12"/>
</dbReference>
<dbReference type="FunFam" id="3.40.50.980:FF:000001">
    <property type="entry name" value="Non-ribosomal peptide synthetase"/>
    <property type="match status" value="2"/>
</dbReference>
<keyword evidence="4" id="KW-0436">Ligase</keyword>
<evidence type="ECO:0000256" key="5">
    <source>
        <dbReference type="ARBA" id="ARBA00023235"/>
    </source>
</evidence>
<dbReference type="InterPro" id="IPR001242">
    <property type="entry name" value="Condensation_dom"/>
</dbReference>
<evidence type="ECO:0000256" key="4">
    <source>
        <dbReference type="ARBA" id="ARBA00022598"/>
    </source>
</evidence>
<keyword evidence="3" id="KW-0597">Phosphoprotein</keyword>
<dbReference type="GO" id="GO:0016874">
    <property type="term" value="F:ligase activity"/>
    <property type="evidence" value="ECO:0007669"/>
    <property type="project" value="UniProtKB-KW"/>
</dbReference>
<dbReference type="OrthoDB" id="416786at2759"/>
<dbReference type="PANTHER" id="PTHR45527">
    <property type="entry name" value="NONRIBOSOMAL PEPTIDE SYNTHETASE"/>
    <property type="match status" value="1"/>
</dbReference>
<dbReference type="EMBL" id="JAADYS010000303">
    <property type="protein sequence ID" value="KAF4470720.1"/>
    <property type="molecule type" value="Genomic_DNA"/>
</dbReference>
<dbReference type="InterPro" id="IPR020845">
    <property type="entry name" value="AMP-binding_CS"/>
</dbReference>
<dbReference type="Gene3D" id="3.30.559.10">
    <property type="entry name" value="Chloramphenicol acetyltransferase-like domain"/>
    <property type="match status" value="6"/>
</dbReference>
<feature type="domain" description="Carrier" evidence="8">
    <location>
        <begin position="3895"/>
        <end position="3968"/>
    </location>
</feature>
<dbReference type="InterPro" id="IPR023213">
    <property type="entry name" value="CAT-like_dom_sf"/>
</dbReference>
<feature type="domain" description="Carrier" evidence="8">
    <location>
        <begin position="2629"/>
        <end position="2703"/>
    </location>
</feature>
<dbReference type="SUPFAM" id="SSF56801">
    <property type="entry name" value="Acetyl-CoA synthetase-like"/>
    <property type="match status" value="3"/>
</dbReference>
<dbReference type="NCBIfam" id="TIGR01733">
    <property type="entry name" value="AA-adenyl-dom"/>
    <property type="match status" value="2"/>
</dbReference>
<protein>
    <submittedName>
        <fullName evidence="9">Nonribosomal peptide</fullName>
    </submittedName>
</protein>
<organism evidence="9 10">
    <name type="scientific">Fusarium albosuccineum</name>
    <dbReference type="NCBI Taxonomy" id="1237068"/>
    <lineage>
        <taxon>Eukaryota</taxon>
        <taxon>Fungi</taxon>
        <taxon>Dikarya</taxon>
        <taxon>Ascomycota</taxon>
        <taxon>Pezizomycotina</taxon>
        <taxon>Sordariomycetes</taxon>
        <taxon>Hypocreomycetidae</taxon>
        <taxon>Hypocreales</taxon>
        <taxon>Nectriaceae</taxon>
        <taxon>Fusarium</taxon>
        <taxon>Fusarium decemcellulare species complex</taxon>
    </lineage>
</organism>
<keyword evidence="5" id="KW-0413">Isomerase</keyword>
<feature type="region of interest" description="Disordered" evidence="7">
    <location>
        <begin position="539"/>
        <end position="561"/>
    </location>
</feature>
<dbReference type="Gene3D" id="1.10.1200.10">
    <property type="entry name" value="ACP-like"/>
    <property type="match status" value="5"/>
</dbReference>
<comment type="similarity">
    <text evidence="6">Belongs to the NRP synthetase family.</text>
</comment>
<dbReference type="Gene3D" id="2.30.38.10">
    <property type="entry name" value="Luciferase, Domain 3"/>
    <property type="match status" value="1"/>
</dbReference>
<dbReference type="Gene3D" id="3.30.300.30">
    <property type="match status" value="2"/>
</dbReference>